<dbReference type="InterPro" id="IPR001478">
    <property type="entry name" value="PDZ"/>
</dbReference>
<name>A0A3B0Z5Y4_9ZZZZ</name>
<dbReference type="SMART" id="SM00228">
    <property type="entry name" value="PDZ"/>
    <property type="match status" value="1"/>
</dbReference>
<comment type="similarity">
    <text evidence="1">Belongs to the peptidase S1C family.</text>
</comment>
<keyword evidence="3" id="KW-0378">Hydrolase</keyword>
<dbReference type="EMBL" id="UOFN01000067">
    <property type="protein sequence ID" value="VAW76764.1"/>
    <property type="molecule type" value="Genomic_DNA"/>
</dbReference>
<dbReference type="InterPro" id="IPR051201">
    <property type="entry name" value="Chloro_Bact_Ser_Proteases"/>
</dbReference>
<dbReference type="InterPro" id="IPR001940">
    <property type="entry name" value="Peptidase_S1C"/>
</dbReference>
<keyword evidence="2 5" id="KW-0645">Protease</keyword>
<dbReference type="InterPro" id="IPR036034">
    <property type="entry name" value="PDZ_sf"/>
</dbReference>
<accession>A0A3B0Z5Y4</accession>
<gene>
    <name evidence="5" type="ORF">MNBD_GAMMA15-49</name>
</gene>
<dbReference type="Pfam" id="PF00595">
    <property type="entry name" value="PDZ"/>
    <property type="match status" value="1"/>
</dbReference>
<dbReference type="SUPFAM" id="SSF50156">
    <property type="entry name" value="PDZ domain-like"/>
    <property type="match status" value="1"/>
</dbReference>
<dbReference type="InterPro" id="IPR043504">
    <property type="entry name" value="Peptidase_S1_PA_chymotrypsin"/>
</dbReference>
<dbReference type="Gene3D" id="2.40.10.10">
    <property type="entry name" value="Trypsin-like serine proteases"/>
    <property type="match status" value="1"/>
</dbReference>
<evidence type="ECO:0000313" key="5">
    <source>
        <dbReference type="EMBL" id="VAW76764.1"/>
    </source>
</evidence>
<evidence type="ECO:0000259" key="4">
    <source>
        <dbReference type="PROSITE" id="PS50106"/>
    </source>
</evidence>
<evidence type="ECO:0000256" key="3">
    <source>
        <dbReference type="ARBA" id="ARBA00022801"/>
    </source>
</evidence>
<dbReference type="Gene3D" id="2.30.42.10">
    <property type="match status" value="1"/>
</dbReference>
<dbReference type="PROSITE" id="PS50106">
    <property type="entry name" value="PDZ"/>
    <property type="match status" value="1"/>
</dbReference>
<protein>
    <submittedName>
        <fullName evidence="5">Outer membrane stress sensor protease DegS</fullName>
    </submittedName>
</protein>
<dbReference type="GO" id="GO:0006508">
    <property type="term" value="P:proteolysis"/>
    <property type="evidence" value="ECO:0007669"/>
    <property type="project" value="UniProtKB-KW"/>
</dbReference>
<dbReference type="PRINTS" id="PR00834">
    <property type="entry name" value="PROTEASES2C"/>
</dbReference>
<sequence>MINAWGELIGINTAIYSRSGGSQGIGFAIPVSLVSNVMQQIIEQGHVDRGWLGIEAQDITPQLAESFGLKDTRGMLIAGVLRGGPADIANIKPGDIIKRINDKDIDNARSAMAQIAQLGPDAELVIEGERDQNPLTLKVITGRRPDVEP</sequence>
<reference evidence="5" key="1">
    <citation type="submission" date="2018-06" db="EMBL/GenBank/DDBJ databases">
        <authorList>
            <person name="Zhirakovskaya E."/>
        </authorList>
    </citation>
    <scope>NUCLEOTIDE SEQUENCE</scope>
</reference>
<feature type="domain" description="PDZ" evidence="4">
    <location>
        <begin position="41"/>
        <end position="107"/>
    </location>
</feature>
<evidence type="ECO:0000256" key="1">
    <source>
        <dbReference type="ARBA" id="ARBA00010541"/>
    </source>
</evidence>
<proteinExistence type="inferred from homology"/>
<dbReference type="PANTHER" id="PTHR43343">
    <property type="entry name" value="PEPTIDASE S12"/>
    <property type="match status" value="1"/>
</dbReference>
<dbReference type="PANTHER" id="PTHR43343:SF3">
    <property type="entry name" value="PROTEASE DO-LIKE 8, CHLOROPLASTIC"/>
    <property type="match status" value="1"/>
</dbReference>
<dbReference type="GO" id="GO:0004252">
    <property type="term" value="F:serine-type endopeptidase activity"/>
    <property type="evidence" value="ECO:0007669"/>
    <property type="project" value="InterPro"/>
</dbReference>
<organism evidence="5">
    <name type="scientific">hydrothermal vent metagenome</name>
    <dbReference type="NCBI Taxonomy" id="652676"/>
    <lineage>
        <taxon>unclassified sequences</taxon>
        <taxon>metagenomes</taxon>
        <taxon>ecological metagenomes</taxon>
    </lineage>
</organism>
<evidence type="ECO:0000256" key="2">
    <source>
        <dbReference type="ARBA" id="ARBA00022670"/>
    </source>
</evidence>
<dbReference type="AlphaFoldDB" id="A0A3B0Z5Y4"/>